<evidence type="ECO:0000259" key="7">
    <source>
        <dbReference type="PROSITE" id="PS50893"/>
    </source>
</evidence>
<feature type="domain" description="ABC transporter" evidence="7">
    <location>
        <begin position="14"/>
        <end position="261"/>
    </location>
</feature>
<dbReference type="PANTHER" id="PTHR43790:SF9">
    <property type="entry name" value="GALACTOFURANOSE TRANSPORTER ATP-BINDING PROTEIN YTFR"/>
    <property type="match status" value="1"/>
</dbReference>
<name>M5ES70_9HYPH</name>
<dbReference type="RefSeq" id="WP_008876044.1">
    <property type="nucleotide sequence ID" value="NZ_CAUM01000117.1"/>
</dbReference>
<dbReference type="eggNOG" id="COG1129">
    <property type="taxonomic scope" value="Bacteria"/>
</dbReference>
<comment type="caution">
    <text evidence="8">The sequence shown here is derived from an EMBL/GenBank/DDBJ whole genome shotgun (WGS) entry which is preliminary data.</text>
</comment>
<evidence type="ECO:0000256" key="5">
    <source>
        <dbReference type="ARBA" id="ARBA00022741"/>
    </source>
</evidence>
<reference evidence="8 9" key="1">
    <citation type="submission" date="2013-02" db="EMBL/GenBank/DDBJ databases">
        <authorList>
            <person name="Genoscope - CEA"/>
        </authorList>
    </citation>
    <scope>NUCLEOTIDE SEQUENCE [LARGE SCALE GENOMIC DNA]</scope>
    <source>
        <strain evidence="8 9">STM 2683</strain>
    </source>
</reference>
<keyword evidence="6" id="KW-0067">ATP-binding</keyword>
<dbReference type="InterPro" id="IPR003439">
    <property type="entry name" value="ABC_transporter-like_ATP-bd"/>
</dbReference>
<evidence type="ECO:0000256" key="1">
    <source>
        <dbReference type="ARBA" id="ARBA00005417"/>
    </source>
</evidence>
<evidence type="ECO:0000313" key="9">
    <source>
        <dbReference type="Proteomes" id="UP000012062"/>
    </source>
</evidence>
<dbReference type="SUPFAM" id="SSF52540">
    <property type="entry name" value="P-loop containing nucleoside triphosphate hydrolases"/>
    <property type="match status" value="1"/>
</dbReference>
<dbReference type="Pfam" id="PF00005">
    <property type="entry name" value="ABC_tran"/>
    <property type="match status" value="1"/>
</dbReference>
<keyword evidence="2" id="KW-0813">Transport</keyword>
<comment type="similarity">
    <text evidence="1">Belongs to the ABC transporter superfamily.</text>
</comment>
<protein>
    <submittedName>
        <fullName evidence="8">ABC transporter related protein</fullName>
    </submittedName>
</protein>
<sequence length="262" mass="27662">MADRHVPDFGGPDFRGPDFGGLAIRDLVIAPGASPIRQAIAPGEIVGLAGLDGHGQELFLKMLAGLAPPLGGSIVLDLPGGGGKITGFRKAVSSGIAYLPRDRRANGIFPTQSVLDNFAVSTLSRDTRLGLISPAARRARYDIYREKLSIVAPRPDAPITTLSGGNQQKVLLARALALEPAILLLNDPTRGVDVATRHVLYDVFRGLASDGMGLVILSSEIEEILLLCHRVLVFRENEVAAEIAGQALTTDTVISAMFGRAA</sequence>
<dbReference type="STRING" id="1297569.MESS2_50003"/>
<organism evidence="8 9">
    <name type="scientific">Mesorhizobium metallidurans STM 2683</name>
    <dbReference type="NCBI Taxonomy" id="1297569"/>
    <lineage>
        <taxon>Bacteria</taxon>
        <taxon>Pseudomonadati</taxon>
        <taxon>Pseudomonadota</taxon>
        <taxon>Alphaproteobacteria</taxon>
        <taxon>Hyphomicrobiales</taxon>
        <taxon>Phyllobacteriaceae</taxon>
        <taxon>Mesorhizobium</taxon>
    </lineage>
</organism>
<evidence type="ECO:0000256" key="2">
    <source>
        <dbReference type="ARBA" id="ARBA00022448"/>
    </source>
</evidence>
<keyword evidence="3" id="KW-0762">Sugar transport</keyword>
<gene>
    <name evidence="8" type="ORF">MESS2_50003</name>
</gene>
<dbReference type="PROSITE" id="PS50893">
    <property type="entry name" value="ABC_TRANSPORTER_2"/>
    <property type="match status" value="1"/>
</dbReference>
<dbReference type="InterPro" id="IPR050107">
    <property type="entry name" value="ABC_carbohydrate_import_ATPase"/>
</dbReference>
<evidence type="ECO:0000256" key="4">
    <source>
        <dbReference type="ARBA" id="ARBA00022737"/>
    </source>
</evidence>
<dbReference type="InterPro" id="IPR003593">
    <property type="entry name" value="AAA+_ATPase"/>
</dbReference>
<dbReference type="GO" id="GO:0005524">
    <property type="term" value="F:ATP binding"/>
    <property type="evidence" value="ECO:0007669"/>
    <property type="project" value="UniProtKB-KW"/>
</dbReference>
<dbReference type="Proteomes" id="UP000012062">
    <property type="component" value="Unassembled WGS sequence"/>
</dbReference>
<dbReference type="CDD" id="cd03215">
    <property type="entry name" value="ABC_Carb_Monos_II"/>
    <property type="match status" value="1"/>
</dbReference>
<dbReference type="PROSITE" id="PS00211">
    <property type="entry name" value="ABC_TRANSPORTER_1"/>
    <property type="match status" value="1"/>
</dbReference>
<keyword evidence="9" id="KW-1185">Reference proteome</keyword>
<evidence type="ECO:0000256" key="3">
    <source>
        <dbReference type="ARBA" id="ARBA00022597"/>
    </source>
</evidence>
<dbReference type="SMART" id="SM00382">
    <property type="entry name" value="AAA"/>
    <property type="match status" value="1"/>
</dbReference>
<accession>M5ES70</accession>
<dbReference type="AlphaFoldDB" id="M5ES70"/>
<keyword evidence="5" id="KW-0547">Nucleotide-binding</keyword>
<dbReference type="InterPro" id="IPR027417">
    <property type="entry name" value="P-loop_NTPase"/>
</dbReference>
<evidence type="ECO:0000313" key="8">
    <source>
        <dbReference type="EMBL" id="CCV07152.1"/>
    </source>
</evidence>
<dbReference type="GO" id="GO:0016887">
    <property type="term" value="F:ATP hydrolysis activity"/>
    <property type="evidence" value="ECO:0007669"/>
    <property type="project" value="InterPro"/>
</dbReference>
<proteinExistence type="inferred from homology"/>
<keyword evidence="4" id="KW-0677">Repeat</keyword>
<dbReference type="Gene3D" id="3.40.50.300">
    <property type="entry name" value="P-loop containing nucleotide triphosphate hydrolases"/>
    <property type="match status" value="1"/>
</dbReference>
<evidence type="ECO:0000256" key="6">
    <source>
        <dbReference type="ARBA" id="ARBA00022840"/>
    </source>
</evidence>
<dbReference type="EMBL" id="CAUM01000117">
    <property type="protein sequence ID" value="CCV07152.1"/>
    <property type="molecule type" value="Genomic_DNA"/>
</dbReference>
<dbReference type="OrthoDB" id="8348086at2"/>
<dbReference type="PANTHER" id="PTHR43790">
    <property type="entry name" value="CARBOHYDRATE TRANSPORT ATP-BINDING PROTEIN MG119-RELATED"/>
    <property type="match status" value="1"/>
</dbReference>
<dbReference type="InterPro" id="IPR017871">
    <property type="entry name" value="ABC_transporter-like_CS"/>
</dbReference>